<protein>
    <submittedName>
        <fullName evidence="1">AcrR family transcriptional regulator</fullName>
    </submittedName>
</protein>
<reference evidence="1 2" key="1">
    <citation type="submission" date="2020-07" db="EMBL/GenBank/DDBJ databases">
        <title>Sequencing the genomes of 1000 actinobacteria strains.</title>
        <authorList>
            <person name="Klenk H.-P."/>
        </authorList>
    </citation>
    <scope>NUCLEOTIDE SEQUENCE [LARGE SCALE GENOMIC DNA]</scope>
    <source>
        <strain evidence="1 2">DSM 26487</strain>
    </source>
</reference>
<keyword evidence="2" id="KW-1185">Reference proteome</keyword>
<organism evidence="1 2">
    <name type="scientific">Nocardioides panzhihuensis</name>
    <dbReference type="NCBI Taxonomy" id="860243"/>
    <lineage>
        <taxon>Bacteria</taxon>
        <taxon>Bacillati</taxon>
        <taxon>Actinomycetota</taxon>
        <taxon>Actinomycetes</taxon>
        <taxon>Propionibacteriales</taxon>
        <taxon>Nocardioidaceae</taxon>
        <taxon>Nocardioides</taxon>
    </lineage>
</organism>
<accession>A0A7Z0IV65</accession>
<sequence>MLYRHFDSKAELCRTILDRARERLAEHVGTDDFEDDAIPALLDAAAEGLDAFACCFAPPTANASSEV</sequence>
<proteinExistence type="predicted"/>
<name>A0A7Z0IV65_9ACTN</name>
<dbReference type="Proteomes" id="UP000564496">
    <property type="component" value="Unassembled WGS sequence"/>
</dbReference>
<gene>
    <name evidence="1" type="ORF">BJ988_005592</name>
</gene>
<comment type="caution">
    <text evidence="1">The sequence shown here is derived from an EMBL/GenBank/DDBJ whole genome shotgun (WGS) entry which is preliminary data.</text>
</comment>
<evidence type="ECO:0000313" key="2">
    <source>
        <dbReference type="Proteomes" id="UP000564496"/>
    </source>
</evidence>
<dbReference type="AlphaFoldDB" id="A0A7Z0IV65"/>
<evidence type="ECO:0000313" key="1">
    <source>
        <dbReference type="EMBL" id="NYI80944.1"/>
    </source>
</evidence>
<dbReference type="EMBL" id="JACBZR010000001">
    <property type="protein sequence ID" value="NYI80944.1"/>
    <property type="molecule type" value="Genomic_DNA"/>
</dbReference>
<dbReference type="Gene3D" id="1.10.357.10">
    <property type="entry name" value="Tetracycline Repressor, domain 2"/>
    <property type="match status" value="1"/>
</dbReference>